<evidence type="ECO:0000259" key="9">
    <source>
        <dbReference type="PROSITE" id="PS50850"/>
    </source>
</evidence>
<dbReference type="SUPFAM" id="SSF103473">
    <property type="entry name" value="MFS general substrate transporter"/>
    <property type="match status" value="2"/>
</dbReference>
<comment type="subcellular location">
    <subcellularLocation>
        <location evidence="1">Cell membrane</location>
        <topology evidence="1">Multi-pass membrane protein</topology>
    </subcellularLocation>
</comment>
<dbReference type="InterPro" id="IPR004638">
    <property type="entry name" value="EmrB-like"/>
</dbReference>
<dbReference type="InterPro" id="IPR011701">
    <property type="entry name" value="MFS"/>
</dbReference>
<evidence type="ECO:0000256" key="6">
    <source>
        <dbReference type="ARBA" id="ARBA00022989"/>
    </source>
</evidence>
<feature type="transmembrane region" description="Helical" evidence="8">
    <location>
        <begin position="21"/>
        <end position="40"/>
    </location>
</feature>
<proteinExistence type="inferred from homology"/>
<evidence type="ECO:0000256" key="3">
    <source>
        <dbReference type="ARBA" id="ARBA00022448"/>
    </source>
</evidence>
<keyword evidence="7 8" id="KW-0472">Membrane</keyword>
<name>A0ABU4BLP4_RHOGO</name>
<evidence type="ECO:0000313" key="11">
    <source>
        <dbReference type="Proteomes" id="UP001185927"/>
    </source>
</evidence>
<keyword evidence="4" id="KW-1003">Cell membrane</keyword>
<feature type="transmembrane region" description="Helical" evidence="8">
    <location>
        <begin position="278"/>
        <end position="304"/>
    </location>
</feature>
<sequence>MHIQETEAQPESVDLDRGSKLLITVLVVAAFVMILNETIMSVALPRLMVDLDITASTAQWLTTGFMLTMAVVIPTTGYLFQRFTLRQVFAAAMTLFSVGTLLAASAPGFELLLAGRVIQAGGTAIMLPLLMTTVLRVVPAHKRGAMMGVISIVIAVAPAIGPTLSGVILRSLDWRWMFWLVLPIALVAFAIGSALVKNLTTTGAAPFDGLSVVLSALAFGGIVYGLGSLGHSAEGSGVPVWVPLVVGVVALVVFVLRQSSRQEDGRALLDMRPFLTPTFSIGLAMLAISMMALFGALILLPLYLQNVLGLDTLKTGLLLLPGGLLMGILAPFVGRVFDRVGPRPLVIPGVVVVSAALWLMTLLDTETGLPMVVGIHSMLMVGLALVMTPLMTSSLGSVPSELYSHGSAIFNTGQQLAGAAGTALFVTIMSNTAASQLADGATDVAAQQSGIHTAFMWGGVISLIAVAGSFFIRKPAVTS</sequence>
<evidence type="ECO:0000256" key="4">
    <source>
        <dbReference type="ARBA" id="ARBA00022475"/>
    </source>
</evidence>
<dbReference type="PANTHER" id="PTHR42718:SF9">
    <property type="entry name" value="MAJOR FACILITATOR SUPERFAMILY MULTIDRUG TRANSPORTER MFSC"/>
    <property type="match status" value="1"/>
</dbReference>
<dbReference type="NCBIfam" id="TIGR00711">
    <property type="entry name" value="efflux_EmrB"/>
    <property type="match status" value="1"/>
</dbReference>
<feature type="transmembrane region" description="Helical" evidence="8">
    <location>
        <begin position="375"/>
        <end position="395"/>
    </location>
</feature>
<feature type="domain" description="Major facilitator superfamily (MFS) profile" evidence="9">
    <location>
        <begin position="22"/>
        <end position="477"/>
    </location>
</feature>
<dbReference type="Proteomes" id="UP001185927">
    <property type="component" value="Unassembled WGS sequence"/>
</dbReference>
<protein>
    <submittedName>
        <fullName evidence="10">MDR family MFS transporter</fullName>
    </submittedName>
</protein>
<dbReference type="InterPro" id="IPR020846">
    <property type="entry name" value="MFS_dom"/>
</dbReference>
<feature type="transmembrane region" description="Helical" evidence="8">
    <location>
        <begin position="145"/>
        <end position="164"/>
    </location>
</feature>
<feature type="transmembrane region" description="Helical" evidence="8">
    <location>
        <begin position="416"/>
        <end position="434"/>
    </location>
</feature>
<feature type="transmembrane region" description="Helical" evidence="8">
    <location>
        <begin position="60"/>
        <end position="80"/>
    </location>
</feature>
<keyword evidence="5 8" id="KW-0812">Transmembrane</keyword>
<keyword evidence="6 8" id="KW-1133">Transmembrane helix</keyword>
<dbReference type="PROSITE" id="PS50850">
    <property type="entry name" value="MFS"/>
    <property type="match status" value="1"/>
</dbReference>
<dbReference type="PANTHER" id="PTHR42718">
    <property type="entry name" value="MAJOR FACILITATOR SUPERFAMILY MULTIDRUG TRANSPORTER MFSC"/>
    <property type="match status" value="1"/>
</dbReference>
<evidence type="ECO:0000256" key="7">
    <source>
        <dbReference type="ARBA" id="ARBA00023136"/>
    </source>
</evidence>
<feature type="transmembrane region" description="Helical" evidence="8">
    <location>
        <begin position="454"/>
        <end position="472"/>
    </location>
</feature>
<dbReference type="Pfam" id="PF07690">
    <property type="entry name" value="MFS_1"/>
    <property type="match status" value="1"/>
</dbReference>
<dbReference type="RefSeq" id="WP_317540365.1">
    <property type="nucleotide sequence ID" value="NZ_JAWLKB010000001.1"/>
</dbReference>
<feature type="transmembrane region" description="Helical" evidence="8">
    <location>
        <begin position="238"/>
        <end position="257"/>
    </location>
</feature>
<accession>A0ABU4BLP4</accession>
<keyword evidence="11" id="KW-1185">Reference proteome</keyword>
<reference evidence="10 11" key="1">
    <citation type="submission" date="2023-10" db="EMBL/GenBank/DDBJ databases">
        <title>Development of a sustainable strategy for remediation of hydrocarbon-contaminated territories based on the waste exchange concept.</title>
        <authorList>
            <person name="Krivoruchko A."/>
        </authorList>
    </citation>
    <scope>NUCLEOTIDE SEQUENCE [LARGE SCALE GENOMIC DNA]</scope>
    <source>
        <strain evidence="10 11">IEGM 1203</strain>
    </source>
</reference>
<comment type="caution">
    <text evidence="10">The sequence shown here is derived from an EMBL/GenBank/DDBJ whole genome shotgun (WGS) entry which is preliminary data.</text>
</comment>
<evidence type="ECO:0000256" key="5">
    <source>
        <dbReference type="ARBA" id="ARBA00022692"/>
    </source>
</evidence>
<comment type="similarity">
    <text evidence="2">Belongs to the major facilitator superfamily. EmrB family.</text>
</comment>
<evidence type="ECO:0000313" key="10">
    <source>
        <dbReference type="EMBL" id="MDV6265135.1"/>
    </source>
</evidence>
<feature type="transmembrane region" description="Helical" evidence="8">
    <location>
        <begin position="176"/>
        <end position="195"/>
    </location>
</feature>
<keyword evidence="3" id="KW-0813">Transport</keyword>
<evidence type="ECO:0000256" key="8">
    <source>
        <dbReference type="SAM" id="Phobius"/>
    </source>
</evidence>
<dbReference type="Gene3D" id="1.20.1250.20">
    <property type="entry name" value="MFS general substrate transporter like domains"/>
    <property type="match status" value="1"/>
</dbReference>
<dbReference type="PRINTS" id="PR01036">
    <property type="entry name" value="TCRTETB"/>
</dbReference>
<evidence type="ECO:0000256" key="2">
    <source>
        <dbReference type="ARBA" id="ARBA00008537"/>
    </source>
</evidence>
<dbReference type="InterPro" id="IPR036259">
    <property type="entry name" value="MFS_trans_sf"/>
</dbReference>
<feature type="transmembrane region" description="Helical" evidence="8">
    <location>
        <begin position="207"/>
        <end position="226"/>
    </location>
</feature>
<feature type="transmembrane region" description="Helical" evidence="8">
    <location>
        <begin position="118"/>
        <end position="138"/>
    </location>
</feature>
<gene>
    <name evidence="10" type="ORF">R3Q16_00850</name>
</gene>
<dbReference type="CDD" id="cd17503">
    <property type="entry name" value="MFS_LmrB_MDR_like"/>
    <property type="match status" value="1"/>
</dbReference>
<feature type="transmembrane region" description="Helical" evidence="8">
    <location>
        <begin position="87"/>
        <end position="106"/>
    </location>
</feature>
<feature type="transmembrane region" description="Helical" evidence="8">
    <location>
        <begin position="316"/>
        <end position="333"/>
    </location>
</feature>
<dbReference type="EMBL" id="JAWLKB010000001">
    <property type="protein sequence ID" value="MDV6265135.1"/>
    <property type="molecule type" value="Genomic_DNA"/>
</dbReference>
<organism evidence="10 11">
    <name type="scientific">Rhodococcus globerulus</name>
    <dbReference type="NCBI Taxonomy" id="33008"/>
    <lineage>
        <taxon>Bacteria</taxon>
        <taxon>Bacillati</taxon>
        <taxon>Actinomycetota</taxon>
        <taxon>Actinomycetes</taxon>
        <taxon>Mycobacteriales</taxon>
        <taxon>Nocardiaceae</taxon>
        <taxon>Rhodococcus</taxon>
    </lineage>
</organism>
<dbReference type="Gene3D" id="1.20.1720.10">
    <property type="entry name" value="Multidrug resistance protein D"/>
    <property type="match status" value="1"/>
</dbReference>
<evidence type="ECO:0000256" key="1">
    <source>
        <dbReference type="ARBA" id="ARBA00004651"/>
    </source>
</evidence>
<feature type="transmembrane region" description="Helical" evidence="8">
    <location>
        <begin position="345"/>
        <end position="363"/>
    </location>
</feature>